<dbReference type="RefSeq" id="WP_147784471.1">
    <property type="nucleotide sequence ID" value="NZ_VRMG01000009.1"/>
</dbReference>
<dbReference type="AlphaFoldDB" id="A0A5C8UMC7"/>
<dbReference type="GO" id="GO:0005524">
    <property type="term" value="F:ATP binding"/>
    <property type="evidence" value="ECO:0007669"/>
    <property type="project" value="UniProtKB-KW"/>
</dbReference>
<comment type="similarity">
    <text evidence="2">Belongs to the diacylglycerol/lipid kinase family.</text>
</comment>
<evidence type="ECO:0000256" key="1">
    <source>
        <dbReference type="ARBA" id="ARBA00001946"/>
    </source>
</evidence>
<dbReference type="GO" id="GO:0008654">
    <property type="term" value="P:phospholipid biosynthetic process"/>
    <property type="evidence" value="ECO:0007669"/>
    <property type="project" value="UniProtKB-KW"/>
</dbReference>
<dbReference type="Pfam" id="PF00781">
    <property type="entry name" value="DAGK_cat"/>
    <property type="match status" value="1"/>
</dbReference>
<keyword evidence="7" id="KW-0443">Lipid metabolism</keyword>
<dbReference type="SUPFAM" id="SSF111331">
    <property type="entry name" value="NAD kinase/diacylglycerol kinase-like"/>
    <property type="match status" value="1"/>
</dbReference>
<comment type="cofactor">
    <cofactor evidence="1">
        <name>Mg(2+)</name>
        <dbReference type="ChEBI" id="CHEBI:18420"/>
    </cofactor>
</comment>
<dbReference type="GO" id="GO:0005886">
    <property type="term" value="C:plasma membrane"/>
    <property type="evidence" value="ECO:0007669"/>
    <property type="project" value="TreeGrafter"/>
</dbReference>
<dbReference type="Gene3D" id="3.40.50.10330">
    <property type="entry name" value="Probable inorganic polyphosphate/atp-NAD kinase, domain 1"/>
    <property type="match status" value="1"/>
</dbReference>
<dbReference type="InterPro" id="IPR001206">
    <property type="entry name" value="Diacylglycerol_kinase_cat_dom"/>
</dbReference>
<evidence type="ECO:0000256" key="6">
    <source>
        <dbReference type="ARBA" id="ARBA00022840"/>
    </source>
</evidence>
<reference evidence="10 11" key="1">
    <citation type="submission" date="2019-08" db="EMBL/GenBank/DDBJ databases">
        <title>Bacterial whole genome sequence for Glaciihabitans sp. CHu50b-6-2.</title>
        <authorList>
            <person name="Jin L."/>
        </authorList>
    </citation>
    <scope>NUCLEOTIDE SEQUENCE [LARGE SCALE GENOMIC DNA]</scope>
    <source>
        <strain evidence="10 11">CHu50b-6-2</strain>
    </source>
</reference>
<dbReference type="InterPro" id="IPR016064">
    <property type="entry name" value="NAD/diacylglycerol_kinase_sf"/>
</dbReference>
<evidence type="ECO:0000256" key="8">
    <source>
        <dbReference type="ARBA" id="ARBA00023264"/>
    </source>
</evidence>
<dbReference type="Pfam" id="PF19279">
    <property type="entry name" value="YegS_C"/>
    <property type="match status" value="1"/>
</dbReference>
<protein>
    <submittedName>
        <fullName evidence="10">Diacylglycerol kinase family lipid kinase</fullName>
    </submittedName>
</protein>
<evidence type="ECO:0000313" key="11">
    <source>
        <dbReference type="Proteomes" id="UP000321379"/>
    </source>
</evidence>
<proteinExistence type="inferred from homology"/>
<dbReference type="Proteomes" id="UP000321379">
    <property type="component" value="Unassembled WGS sequence"/>
</dbReference>
<evidence type="ECO:0000256" key="7">
    <source>
        <dbReference type="ARBA" id="ARBA00023209"/>
    </source>
</evidence>
<gene>
    <name evidence="10" type="ORF">FVP33_14915</name>
</gene>
<evidence type="ECO:0000259" key="9">
    <source>
        <dbReference type="PROSITE" id="PS50146"/>
    </source>
</evidence>
<accession>A0A5C8UMC7</accession>
<name>A0A5C8UMC7_9MICO</name>
<keyword evidence="5 10" id="KW-0418">Kinase</keyword>
<organism evidence="10 11">
    <name type="scientific">Lacisediminihabitans profunda</name>
    <dbReference type="NCBI Taxonomy" id="2594790"/>
    <lineage>
        <taxon>Bacteria</taxon>
        <taxon>Bacillati</taxon>
        <taxon>Actinomycetota</taxon>
        <taxon>Actinomycetes</taxon>
        <taxon>Micrococcales</taxon>
        <taxon>Microbacteriaceae</taxon>
        <taxon>Lacisediminihabitans</taxon>
    </lineage>
</organism>
<dbReference type="PROSITE" id="PS50146">
    <property type="entry name" value="DAGK"/>
    <property type="match status" value="1"/>
</dbReference>
<feature type="domain" description="DAGKc" evidence="9">
    <location>
        <begin position="7"/>
        <end position="138"/>
    </location>
</feature>
<keyword evidence="6" id="KW-0067">ATP-binding</keyword>
<dbReference type="InterPro" id="IPR045540">
    <property type="entry name" value="YegS/DAGK_C"/>
</dbReference>
<dbReference type="Gene3D" id="2.60.200.40">
    <property type="match status" value="1"/>
</dbReference>
<dbReference type="InterPro" id="IPR017438">
    <property type="entry name" value="ATP-NAD_kinase_N"/>
</dbReference>
<dbReference type="InterPro" id="IPR050187">
    <property type="entry name" value="Lipid_Phosphate_FormReg"/>
</dbReference>
<evidence type="ECO:0000256" key="4">
    <source>
        <dbReference type="ARBA" id="ARBA00022741"/>
    </source>
</evidence>
<evidence type="ECO:0000256" key="3">
    <source>
        <dbReference type="ARBA" id="ARBA00022679"/>
    </source>
</evidence>
<sequence length="331" mass="35036">MPETSSPSSRHAAVVYNPIKVDLPKLEAIVEAAETEAGWESTVWLATSEEDAGQGMTKQALDGGAAVVLAAGGDGTVRAVAEALRDSGVPIALVPSGTGNLLARNLSLTLNNVEESIRVAFGSGERTIDLGIAEIVREDDAEERHVFLVMAGLGLDAKMIAKTSSKLKKAVGWLAYVDAGVRALPELKPVRLRYSLDGAGDRTASVHTIMVGNCGMLPGGILLMPDAKPDDGILDIAVLRPSGPFGWLKVWNKVAWENGVLRKSALGRSIIDLTADVKDVLYFRGKDLRLTVETPQEVQLDGDEFGLAKSLHTWADAGALAVKVPTEGDHS</sequence>
<dbReference type="GO" id="GO:0016301">
    <property type="term" value="F:kinase activity"/>
    <property type="evidence" value="ECO:0007669"/>
    <property type="project" value="UniProtKB-KW"/>
</dbReference>
<evidence type="ECO:0000256" key="2">
    <source>
        <dbReference type="ARBA" id="ARBA00005983"/>
    </source>
</evidence>
<keyword evidence="11" id="KW-1185">Reference proteome</keyword>
<dbReference type="PANTHER" id="PTHR12358">
    <property type="entry name" value="SPHINGOSINE KINASE"/>
    <property type="match status" value="1"/>
</dbReference>
<keyword evidence="4" id="KW-0547">Nucleotide-binding</keyword>
<keyword evidence="8" id="KW-1208">Phospholipid metabolism</keyword>
<evidence type="ECO:0000313" key="10">
    <source>
        <dbReference type="EMBL" id="TXN29455.1"/>
    </source>
</evidence>
<keyword evidence="7" id="KW-0594">Phospholipid biosynthesis</keyword>
<keyword evidence="3" id="KW-0808">Transferase</keyword>
<comment type="caution">
    <text evidence="10">The sequence shown here is derived from an EMBL/GenBank/DDBJ whole genome shotgun (WGS) entry which is preliminary data.</text>
</comment>
<evidence type="ECO:0000256" key="5">
    <source>
        <dbReference type="ARBA" id="ARBA00022777"/>
    </source>
</evidence>
<keyword evidence="7" id="KW-0444">Lipid biosynthesis</keyword>
<dbReference type="PANTHER" id="PTHR12358:SF106">
    <property type="entry name" value="LIPID KINASE YEGS"/>
    <property type="match status" value="1"/>
</dbReference>
<dbReference type="EMBL" id="VRMG01000009">
    <property type="protein sequence ID" value="TXN29455.1"/>
    <property type="molecule type" value="Genomic_DNA"/>
</dbReference>